<dbReference type="AlphaFoldDB" id="A0A7S4NCH0"/>
<gene>
    <name evidence="2" type="ORF">GTHE00462_LOCUS8834</name>
</gene>
<accession>A0A7S4NCH0</accession>
<dbReference type="EMBL" id="HBKN01011177">
    <property type="protein sequence ID" value="CAE2280016.1"/>
    <property type="molecule type" value="Transcribed_RNA"/>
</dbReference>
<reference evidence="2" key="1">
    <citation type="submission" date="2021-01" db="EMBL/GenBank/DDBJ databases">
        <authorList>
            <person name="Corre E."/>
            <person name="Pelletier E."/>
            <person name="Niang G."/>
            <person name="Scheremetjew M."/>
            <person name="Finn R."/>
            <person name="Kale V."/>
            <person name="Holt S."/>
            <person name="Cochrane G."/>
            <person name="Meng A."/>
            <person name="Brown T."/>
            <person name="Cohen L."/>
        </authorList>
    </citation>
    <scope>NUCLEOTIDE SEQUENCE</scope>
    <source>
        <strain evidence="2">CCMP 2712</strain>
    </source>
</reference>
<feature type="coiled-coil region" evidence="1">
    <location>
        <begin position="103"/>
        <end position="495"/>
    </location>
</feature>
<protein>
    <submittedName>
        <fullName evidence="2">Uncharacterized protein</fullName>
    </submittedName>
</protein>
<name>A0A7S4NCH0_GUITH</name>
<evidence type="ECO:0000256" key="1">
    <source>
        <dbReference type="SAM" id="Coils"/>
    </source>
</evidence>
<keyword evidence="1" id="KW-0175">Coiled coil</keyword>
<proteinExistence type="predicted"/>
<evidence type="ECO:0000313" key="2">
    <source>
        <dbReference type="EMBL" id="CAE2280016.1"/>
    </source>
</evidence>
<sequence length="696" mass="79805">MSATEEAIGLKPVPPEFLRPIEISSPSLAVQEPSTIEHAKILLGNLQRQVEALSKDKEREMNRFSFLYEELKAKSEAEVAMRDRQLEDLRRTMGAGGSASLTAHHSSDDLANERRKNKELQERLEAAMLVVSNEGSHVKQLKEAEAQGKLLNEEIVTLKKELSDMQQRLVQSQQTFFELQDSQSDLQRNLKDKLEASLNEVATLKEEIANLQKLKEENSMLKHQVVLLNENIADRKSEEMTIESSKMKEENAAMQAAKGKLEEENRMLRDSIASLQLIITANKNEHESTRVQLQQHVETLHKEVEDLKMEKHSKTSLLEELMGVKTSNAALRKQIEGFEKQVHDLEQLCEKQREDINMSNIYKESHFKDQKLIEQNKKEIEGMKNILHSLSEKNNKLETDKQTLNRFLDKNRELQSDMDRLNKSYESLAEKQKLVEKHRRELEEEKKSLVSSLATACKLYEAKEVKIRREMRELKEHQERKVRELQDKISSADNKTLMQQAEICKLQEELERLRGSSNRGEGRREELAPTFSSAIANHTVYLDNMLGNRKPDEEMSMTDRNNLTQMSADRTRLQVSVSQREHDHLLSTKEDVELDEQLSDIRDSIERIRSSFNARSRFFDHNYKDALQPGGSLNGTFCKDDALGSSFDISTEISPNLRTRDEPQATRGLLIDASGFVNNQVITSAATALVASVYPN</sequence>
<organism evidence="2">
    <name type="scientific">Guillardia theta</name>
    <name type="common">Cryptophyte</name>
    <name type="synonym">Cryptomonas phi</name>
    <dbReference type="NCBI Taxonomy" id="55529"/>
    <lineage>
        <taxon>Eukaryota</taxon>
        <taxon>Cryptophyceae</taxon>
        <taxon>Pyrenomonadales</taxon>
        <taxon>Geminigeraceae</taxon>
        <taxon>Guillardia</taxon>
    </lineage>
</organism>
<feature type="coiled-coil region" evidence="1">
    <location>
        <begin position="36"/>
        <end position="63"/>
    </location>
</feature>